<evidence type="ECO:0000313" key="2">
    <source>
        <dbReference type="EMBL" id="CCL98574.1"/>
    </source>
</evidence>
<organism evidence="2 3">
    <name type="scientific">Fibroporia radiculosa</name>
    <dbReference type="NCBI Taxonomy" id="599839"/>
    <lineage>
        <taxon>Eukaryota</taxon>
        <taxon>Fungi</taxon>
        <taxon>Dikarya</taxon>
        <taxon>Basidiomycota</taxon>
        <taxon>Agaricomycotina</taxon>
        <taxon>Agaricomycetes</taxon>
        <taxon>Polyporales</taxon>
        <taxon>Fibroporiaceae</taxon>
        <taxon>Fibroporia</taxon>
    </lineage>
</organism>
<dbReference type="InterPro" id="IPR019734">
    <property type="entry name" value="TPR_rpt"/>
</dbReference>
<dbReference type="RefSeq" id="XP_012177857.1">
    <property type="nucleotide sequence ID" value="XM_012322467.1"/>
</dbReference>
<reference evidence="2 3" key="1">
    <citation type="journal article" date="2012" name="Appl. Environ. Microbiol.">
        <title>Short-read sequencing for genomic analysis of the brown rot fungus Fibroporia radiculosa.</title>
        <authorList>
            <person name="Tang J.D."/>
            <person name="Perkins A.D."/>
            <person name="Sonstegard T.S."/>
            <person name="Schroeder S.G."/>
            <person name="Burgess S.C."/>
            <person name="Diehl S.V."/>
        </authorList>
    </citation>
    <scope>NUCLEOTIDE SEQUENCE [LARGE SCALE GENOMIC DNA]</scope>
    <source>
        <strain evidence="2 3">TFFH 294</strain>
    </source>
</reference>
<gene>
    <name evidence="2" type="ORF">FIBRA_00575</name>
</gene>
<dbReference type="AlphaFoldDB" id="J4H094"/>
<dbReference type="PROSITE" id="PS50280">
    <property type="entry name" value="SET"/>
    <property type="match status" value="1"/>
</dbReference>
<evidence type="ECO:0000313" key="3">
    <source>
        <dbReference type="Proteomes" id="UP000006352"/>
    </source>
</evidence>
<dbReference type="PANTHER" id="PTHR47643:SF2">
    <property type="entry name" value="TPR DOMAIN PROTEIN (AFU_ORTHOLOGUE AFUA_5G12710)"/>
    <property type="match status" value="1"/>
</dbReference>
<dbReference type="InterPro" id="IPR001214">
    <property type="entry name" value="SET_dom"/>
</dbReference>
<dbReference type="HOGENOM" id="CLU_009043_0_0_1"/>
<feature type="domain" description="SET" evidence="1">
    <location>
        <begin position="397"/>
        <end position="599"/>
    </location>
</feature>
<dbReference type="InterPro" id="IPR011990">
    <property type="entry name" value="TPR-like_helical_dom_sf"/>
</dbReference>
<proteinExistence type="predicted"/>
<dbReference type="SMART" id="SM00028">
    <property type="entry name" value="TPR"/>
    <property type="match status" value="2"/>
</dbReference>
<dbReference type="PANTHER" id="PTHR47643">
    <property type="entry name" value="TPR DOMAIN PROTEIN (AFU_ORTHOLOGUE AFUA_5G12710)"/>
    <property type="match status" value="1"/>
</dbReference>
<dbReference type="EMBL" id="HE796891">
    <property type="protein sequence ID" value="CCL98574.1"/>
    <property type="molecule type" value="Genomic_DNA"/>
</dbReference>
<dbReference type="InterPro" id="IPR053209">
    <property type="entry name" value="Gramillin-biosynth_MTr"/>
</dbReference>
<dbReference type="STRING" id="599839.J4H094"/>
<accession>J4H094</accession>
<evidence type="ECO:0000259" key="1">
    <source>
        <dbReference type="PROSITE" id="PS50280"/>
    </source>
</evidence>
<sequence>MDPNLVRDMMAQLGLTSSDFDTLRGLTSSAPNAPPRIHPGMAPDELDTAIRNYKKWHEKDRLIPPEPAPHIPVQILLSNHASARRTQEQGEASTEGVYTRMTISGFPKHSSTVPLEDLRLITFAQMLVRNVHKGRYLLCRTIAPFARMSAIQTVIEDPEGIAGVLSIYNFPTAFHCSTKHLDSLFPIGSIFAIREPTFKMPAQGTDPIVRVDSPTDIQLIGAHSTILHDVSWRTGSRVPRSPTMTDTVEGWKSKGNIYFKNSLWFPAAVAYSHGLELDPNATVLRANRAEAYLRMGFYSGTLVDARRVCSDPGVSNTIREKALYREARAEYARGDYVEAEKRFKEWQQFHPEDSDVKEWIARSQARSKERRTGVYNWTRLFEMSKSDVNLDVADYQGPIEVSRFQHRGGGRGIAATKDITVGELLLVSKAFVSISSDDLKNAKEVMVSVDLITSKANTPTQSAVVSYVTEKIYGNPDLHDLVFGLYAGQYYPPPPPSYPPTLPCDPLPVNPLSPTVNIDIAQLEAICAHNQFNSIPLHAQPLGGVEKDNIDSWTGFYLLPALFNHSCVANATWTCIGDVMAIRATQPIKASEEVTLHYTTELSYEKRRQMLQQQYMITLCDCWLCRDDRADGKTALAKREELVDQLLQGGLRRSQPISSFRTFQKNLSSTYAVTRGSVRPAMSLAHQATAAKLSDRKTLTAFKQYVEETIKALATLGLVVSNMETTQSSQTLEVSEFSRLPPTISFHQPTLIILQLVHEYLDIDDRLNATRWLRVAKWLVNAAVGGDSELFMLITADLLDELYLREFARSVL</sequence>
<keyword evidence="3" id="KW-1185">Reference proteome</keyword>
<name>J4H094_9APHY</name>
<dbReference type="GeneID" id="24093485"/>
<dbReference type="InParanoid" id="J4H094"/>
<dbReference type="Pfam" id="PF00856">
    <property type="entry name" value="SET"/>
    <property type="match status" value="1"/>
</dbReference>
<dbReference type="OrthoDB" id="5945798at2759"/>
<dbReference type="Gene3D" id="2.170.270.10">
    <property type="entry name" value="SET domain"/>
    <property type="match status" value="1"/>
</dbReference>
<dbReference type="Proteomes" id="UP000006352">
    <property type="component" value="Unassembled WGS sequence"/>
</dbReference>
<protein>
    <recommendedName>
        <fullName evidence="1">SET domain-containing protein</fullName>
    </recommendedName>
</protein>
<dbReference type="Gene3D" id="1.25.40.10">
    <property type="entry name" value="Tetratricopeptide repeat domain"/>
    <property type="match status" value="1"/>
</dbReference>
<dbReference type="SUPFAM" id="SSF82199">
    <property type="entry name" value="SET domain"/>
    <property type="match status" value="1"/>
</dbReference>
<dbReference type="InterPro" id="IPR046341">
    <property type="entry name" value="SET_dom_sf"/>
</dbReference>
<dbReference type="SUPFAM" id="SSF48452">
    <property type="entry name" value="TPR-like"/>
    <property type="match status" value="1"/>
</dbReference>